<evidence type="ECO:0000259" key="9">
    <source>
        <dbReference type="Pfam" id="PF17171"/>
    </source>
</evidence>
<dbReference type="InterPro" id="IPR033468">
    <property type="entry name" value="Metaxin_GST"/>
</dbReference>
<dbReference type="InterPro" id="IPR019564">
    <property type="entry name" value="Sam37/metaxin_N"/>
</dbReference>
<evidence type="ECO:0000259" key="8">
    <source>
        <dbReference type="Pfam" id="PF10568"/>
    </source>
</evidence>
<dbReference type="AlphaFoldDB" id="A0A7J7JH20"/>
<protein>
    <recommendedName>
        <fullName evidence="12">MTX2</fullName>
    </recommendedName>
</protein>
<proteinExistence type="inferred from homology"/>
<comment type="caution">
    <text evidence="10">The sequence shown here is derived from an EMBL/GenBank/DDBJ whole genome shotgun (WGS) entry which is preliminary data.</text>
</comment>
<keyword evidence="11" id="KW-1185">Reference proteome</keyword>
<keyword evidence="3" id="KW-0813">Transport</keyword>
<dbReference type="Pfam" id="PF17171">
    <property type="entry name" value="GST_C_6"/>
    <property type="match status" value="1"/>
</dbReference>
<dbReference type="EMBL" id="VXIV02002437">
    <property type="protein sequence ID" value="KAF6025642.1"/>
    <property type="molecule type" value="Genomic_DNA"/>
</dbReference>
<reference evidence="10" key="1">
    <citation type="submission" date="2020-06" db="EMBL/GenBank/DDBJ databases">
        <title>Draft genome of Bugula neritina, a colonial animal packing powerful symbionts and potential medicines.</title>
        <authorList>
            <person name="Rayko M."/>
        </authorList>
    </citation>
    <scope>NUCLEOTIDE SEQUENCE [LARGE SCALE GENOMIC DNA]</scope>
    <source>
        <strain evidence="10">Kwan_BN1</strain>
    </source>
</reference>
<name>A0A7J7JH20_BUGNE</name>
<dbReference type="Pfam" id="PF10568">
    <property type="entry name" value="Tom37"/>
    <property type="match status" value="1"/>
</dbReference>
<comment type="subcellular location">
    <subcellularLocation>
        <location evidence="1">Mitochondrion outer membrane</location>
    </subcellularLocation>
</comment>
<dbReference type="GO" id="GO:0007005">
    <property type="term" value="P:mitochondrion organization"/>
    <property type="evidence" value="ECO:0007669"/>
    <property type="project" value="TreeGrafter"/>
</dbReference>
<gene>
    <name evidence="10" type="ORF">EB796_015893</name>
</gene>
<dbReference type="SFLD" id="SFLDG01180">
    <property type="entry name" value="SUF1"/>
    <property type="match status" value="1"/>
</dbReference>
<evidence type="ECO:0000256" key="4">
    <source>
        <dbReference type="ARBA" id="ARBA00022787"/>
    </source>
</evidence>
<evidence type="ECO:0000256" key="7">
    <source>
        <dbReference type="ARBA" id="ARBA00023136"/>
    </source>
</evidence>
<evidence type="ECO:0000313" key="11">
    <source>
        <dbReference type="Proteomes" id="UP000593567"/>
    </source>
</evidence>
<dbReference type="GO" id="GO:0015031">
    <property type="term" value="P:protein transport"/>
    <property type="evidence" value="ECO:0007669"/>
    <property type="project" value="UniProtKB-KW"/>
</dbReference>
<feature type="domain" description="Metaxin glutathione S-transferase" evidence="9">
    <location>
        <begin position="184"/>
        <end position="246"/>
    </location>
</feature>
<dbReference type="InterPro" id="IPR050931">
    <property type="entry name" value="Mito_Protein_Transport_Metaxin"/>
</dbReference>
<keyword evidence="6" id="KW-0496">Mitochondrion</keyword>
<evidence type="ECO:0008006" key="12">
    <source>
        <dbReference type="Google" id="ProtNLM"/>
    </source>
</evidence>
<evidence type="ECO:0000256" key="3">
    <source>
        <dbReference type="ARBA" id="ARBA00022448"/>
    </source>
</evidence>
<accession>A0A7J7JH20</accession>
<evidence type="ECO:0000256" key="5">
    <source>
        <dbReference type="ARBA" id="ARBA00022927"/>
    </source>
</evidence>
<dbReference type="InterPro" id="IPR040079">
    <property type="entry name" value="Glutathione_S-Trfase"/>
</dbReference>
<keyword evidence="5" id="KW-0653">Protein transport</keyword>
<feature type="domain" description="Mitochondrial outer membrane transport complex Sam37/metaxin N-terminal" evidence="8">
    <location>
        <begin position="39"/>
        <end position="156"/>
    </location>
</feature>
<evidence type="ECO:0000256" key="1">
    <source>
        <dbReference type="ARBA" id="ARBA00004294"/>
    </source>
</evidence>
<keyword evidence="4" id="KW-1000">Mitochondrion outer membrane</keyword>
<dbReference type="GO" id="GO:0001401">
    <property type="term" value="C:SAM complex"/>
    <property type="evidence" value="ECO:0007669"/>
    <property type="project" value="InterPro"/>
</dbReference>
<sequence length="269" mass="30619">MSLLQSVIAGMDSNWAEDATLYFQDELTEISLPDFAKSLSSRTLLQMYKLKYRTERRSNAEFMSPTGKVPVFRHSGALLTGFNDLVSYVNIKTKSLDSHLDDKARCDMNAYMAMVEGVLSNAEVYIAWNDSTVANEVTKPRYGSTYPWPLCQIIPYFKQKEMMKILSAQGWCDISQSEVCERVRRCCQALSVKLGNQQFFFGDQVTPLDALVFGHLFAIVTTVLPNNLLSSVIQDFDNLQELLRRINETYFTDEQVVSPKMHAKAKESR</sequence>
<evidence type="ECO:0000256" key="2">
    <source>
        <dbReference type="ARBA" id="ARBA00009170"/>
    </source>
</evidence>
<dbReference type="SFLD" id="SFLDS00019">
    <property type="entry name" value="Glutathione_Transferase_(cytos"/>
    <property type="match status" value="1"/>
</dbReference>
<comment type="similarity">
    <text evidence="2">Belongs to the metaxin family.</text>
</comment>
<organism evidence="10 11">
    <name type="scientific">Bugula neritina</name>
    <name type="common">Brown bryozoan</name>
    <name type="synonym">Sertularia neritina</name>
    <dbReference type="NCBI Taxonomy" id="10212"/>
    <lineage>
        <taxon>Eukaryota</taxon>
        <taxon>Metazoa</taxon>
        <taxon>Spiralia</taxon>
        <taxon>Lophotrochozoa</taxon>
        <taxon>Bryozoa</taxon>
        <taxon>Gymnolaemata</taxon>
        <taxon>Cheilostomatida</taxon>
        <taxon>Flustrina</taxon>
        <taxon>Buguloidea</taxon>
        <taxon>Bugulidae</taxon>
        <taxon>Bugula</taxon>
    </lineage>
</organism>
<dbReference type="Proteomes" id="UP000593567">
    <property type="component" value="Unassembled WGS sequence"/>
</dbReference>
<evidence type="ECO:0000313" key="10">
    <source>
        <dbReference type="EMBL" id="KAF6025642.1"/>
    </source>
</evidence>
<dbReference type="PANTHER" id="PTHR12289:SF38">
    <property type="entry name" value="METAXIN-2"/>
    <property type="match status" value="1"/>
</dbReference>
<dbReference type="SUPFAM" id="SSF47616">
    <property type="entry name" value="GST C-terminal domain-like"/>
    <property type="match status" value="1"/>
</dbReference>
<evidence type="ECO:0000256" key="6">
    <source>
        <dbReference type="ARBA" id="ARBA00023128"/>
    </source>
</evidence>
<dbReference type="InterPro" id="IPR036282">
    <property type="entry name" value="Glutathione-S-Trfase_C_sf"/>
</dbReference>
<dbReference type="OrthoDB" id="198787at2759"/>
<dbReference type="Gene3D" id="1.20.1050.10">
    <property type="match status" value="1"/>
</dbReference>
<keyword evidence="7" id="KW-0472">Membrane</keyword>
<dbReference type="PANTHER" id="PTHR12289">
    <property type="entry name" value="METAXIN RELATED"/>
    <property type="match status" value="1"/>
</dbReference>